<reference evidence="1 2" key="1">
    <citation type="submission" date="2023-03" db="EMBL/GenBank/DDBJ databases">
        <title>Bacillus Genome Sequencing.</title>
        <authorList>
            <person name="Dunlap C."/>
        </authorList>
    </citation>
    <scope>NUCLEOTIDE SEQUENCE [LARGE SCALE GENOMIC DNA]</scope>
    <source>
        <strain evidence="1 2">NRS-38</strain>
    </source>
</reference>
<evidence type="ECO:0000313" key="2">
    <source>
        <dbReference type="Proteomes" id="UP001339962"/>
    </source>
</evidence>
<accession>A0ABD5IXV2</accession>
<name>A0ABD5IXV2_9BACL</name>
<comment type="caution">
    <text evidence="1">The sequence shown here is derived from an EMBL/GenBank/DDBJ whole genome shotgun (WGS) entry which is preliminary data.</text>
</comment>
<proteinExistence type="predicted"/>
<dbReference type="Proteomes" id="UP001339962">
    <property type="component" value="Unassembled WGS sequence"/>
</dbReference>
<sequence>MTNQDVVKELLALGKEITNEIKKTSISDDFDAGYKEGLSTANDMIYARLEKLLGEGRLEKEAVETTTDHSENKATFYIVTLKHGHLNYYLVDSKLTLSLDKSSSMLFVDKELATDYASKLEYAYAKFMNSEALGYVECHEYLYSIQ</sequence>
<organism evidence="1 2">
    <name type="scientific">Anoxybacteroides rupiense</name>
    <dbReference type="NCBI Taxonomy" id="311460"/>
    <lineage>
        <taxon>Bacteria</taxon>
        <taxon>Bacillati</taxon>
        <taxon>Bacillota</taxon>
        <taxon>Bacilli</taxon>
        <taxon>Bacillales</taxon>
        <taxon>Anoxybacillaceae</taxon>
        <taxon>Anoxybacteroides</taxon>
    </lineage>
</organism>
<gene>
    <name evidence="1" type="ORF">P9850_12645</name>
</gene>
<protein>
    <submittedName>
        <fullName evidence="1">Uncharacterized protein</fullName>
    </submittedName>
</protein>
<dbReference type="EMBL" id="JARTLI010000029">
    <property type="protein sequence ID" value="MED5052663.1"/>
    <property type="molecule type" value="Genomic_DNA"/>
</dbReference>
<dbReference type="RefSeq" id="WP_328218894.1">
    <property type="nucleotide sequence ID" value="NZ_JARTLI010000029.1"/>
</dbReference>
<evidence type="ECO:0000313" key="1">
    <source>
        <dbReference type="EMBL" id="MED5052663.1"/>
    </source>
</evidence>
<dbReference type="AlphaFoldDB" id="A0ABD5IXV2"/>